<reference evidence="1 2" key="1">
    <citation type="journal article" date="2022" name="New Phytol.">
        <title>Ecological generalism drives hyperdiversity of secondary metabolite gene clusters in xylarialean endophytes.</title>
        <authorList>
            <person name="Franco M.E.E."/>
            <person name="Wisecaver J.H."/>
            <person name="Arnold A.E."/>
            <person name="Ju Y.M."/>
            <person name="Slot J.C."/>
            <person name="Ahrendt S."/>
            <person name="Moore L.P."/>
            <person name="Eastman K.E."/>
            <person name="Scott K."/>
            <person name="Konkel Z."/>
            <person name="Mondo S.J."/>
            <person name="Kuo A."/>
            <person name="Hayes R.D."/>
            <person name="Haridas S."/>
            <person name="Andreopoulos B."/>
            <person name="Riley R."/>
            <person name="LaButti K."/>
            <person name="Pangilinan J."/>
            <person name="Lipzen A."/>
            <person name="Amirebrahimi M."/>
            <person name="Yan J."/>
            <person name="Adam C."/>
            <person name="Keymanesh K."/>
            <person name="Ng V."/>
            <person name="Louie K."/>
            <person name="Northen T."/>
            <person name="Drula E."/>
            <person name="Henrissat B."/>
            <person name="Hsieh H.M."/>
            <person name="Youens-Clark K."/>
            <person name="Lutzoni F."/>
            <person name="Miadlikowska J."/>
            <person name="Eastwood D.C."/>
            <person name="Hamelin R.C."/>
            <person name="Grigoriev I.V."/>
            <person name="U'Ren J.M."/>
        </authorList>
    </citation>
    <scope>NUCLEOTIDE SEQUENCE [LARGE SCALE GENOMIC DNA]</scope>
    <source>
        <strain evidence="1 2">CBS 119005</strain>
    </source>
</reference>
<gene>
    <name evidence="1" type="ORF">F4820DRAFT_35861</name>
</gene>
<dbReference type="Proteomes" id="UP001497700">
    <property type="component" value="Unassembled WGS sequence"/>
</dbReference>
<sequence>MEVELGSETGFLAPELEEDRFPGCSDGLNLKYHQCDYEWLENWTENEDSVIYVMRQRGHSWDEIDAVLKRGIKAVRMRYRWLRQAVDVMEWDGDNYTERGTKYLSKDPFKHRGYKNKYNLTAENTAESKDNGKKDKHVAAPASESSSSTSSSTSSWSSSSAQPADMPCTCRKVHNDGINRKMINNLTEQYPYQKFVIPDCHFSVVECEALSALEARYRANMWLHIQAEFTNLTGRIVSAEVLEAKFKEDEEDNKGDEPFLQRPRS</sequence>
<proteinExistence type="predicted"/>
<evidence type="ECO:0000313" key="2">
    <source>
        <dbReference type="Proteomes" id="UP001497700"/>
    </source>
</evidence>
<protein>
    <submittedName>
        <fullName evidence="1">Uncharacterized protein</fullName>
    </submittedName>
</protein>
<comment type="caution">
    <text evidence="1">The sequence shown here is derived from an EMBL/GenBank/DDBJ whole genome shotgun (WGS) entry which is preliminary data.</text>
</comment>
<organism evidence="1 2">
    <name type="scientific">Hypoxylon rubiginosum</name>
    <dbReference type="NCBI Taxonomy" id="110542"/>
    <lineage>
        <taxon>Eukaryota</taxon>
        <taxon>Fungi</taxon>
        <taxon>Dikarya</taxon>
        <taxon>Ascomycota</taxon>
        <taxon>Pezizomycotina</taxon>
        <taxon>Sordariomycetes</taxon>
        <taxon>Xylariomycetidae</taxon>
        <taxon>Xylariales</taxon>
        <taxon>Hypoxylaceae</taxon>
        <taxon>Hypoxylon</taxon>
    </lineage>
</organism>
<accession>A0ACB9YT34</accession>
<keyword evidence="2" id="KW-1185">Reference proteome</keyword>
<name>A0ACB9YT34_9PEZI</name>
<evidence type="ECO:0000313" key="1">
    <source>
        <dbReference type="EMBL" id="KAI4862123.1"/>
    </source>
</evidence>
<dbReference type="EMBL" id="MU393533">
    <property type="protein sequence ID" value="KAI4862123.1"/>
    <property type="molecule type" value="Genomic_DNA"/>
</dbReference>